<accession>A0A3M5WHK9</accession>
<dbReference type="EMBL" id="RBUF01000627">
    <property type="protein sequence ID" value="RMU69043.1"/>
    <property type="molecule type" value="Genomic_DNA"/>
</dbReference>
<dbReference type="SUPFAM" id="SSF56349">
    <property type="entry name" value="DNA breaking-rejoining enzymes"/>
    <property type="match status" value="1"/>
</dbReference>
<evidence type="ECO:0000256" key="2">
    <source>
        <dbReference type="ARBA" id="ARBA00022908"/>
    </source>
</evidence>
<comment type="similarity">
    <text evidence="1">Belongs to the 'phage' integrase family.</text>
</comment>
<dbReference type="InterPro" id="IPR013762">
    <property type="entry name" value="Integrase-like_cat_sf"/>
</dbReference>
<dbReference type="PROSITE" id="PS51898">
    <property type="entry name" value="TYR_RECOMBINASE"/>
    <property type="match status" value="1"/>
</dbReference>
<dbReference type="InterPro" id="IPR002104">
    <property type="entry name" value="Integrase_catalytic"/>
</dbReference>
<dbReference type="InterPro" id="IPR011010">
    <property type="entry name" value="DNA_brk_join_enz"/>
</dbReference>
<dbReference type="InterPro" id="IPR050090">
    <property type="entry name" value="Tyrosine_recombinase_XerCD"/>
</dbReference>
<dbReference type="GO" id="GO:0015074">
    <property type="term" value="P:DNA integration"/>
    <property type="evidence" value="ECO:0007669"/>
    <property type="project" value="UniProtKB-KW"/>
</dbReference>
<dbReference type="Gene3D" id="1.10.443.10">
    <property type="entry name" value="Intergrase catalytic core"/>
    <property type="match status" value="1"/>
</dbReference>
<evidence type="ECO:0000259" key="5">
    <source>
        <dbReference type="PROSITE" id="PS51898"/>
    </source>
</evidence>
<dbReference type="PANTHER" id="PTHR30349:SF64">
    <property type="entry name" value="PROPHAGE INTEGRASE INTD-RELATED"/>
    <property type="match status" value="1"/>
</dbReference>
<evidence type="ECO:0000313" key="6">
    <source>
        <dbReference type="EMBL" id="RMU69043.1"/>
    </source>
</evidence>
<sequence length="390" mass="44890">MIDWRRGGSMELVWGTKEFLIGGQPYGGFPILLWDSMESCSHANQFFRFYLLRGDIGSKQSWPSTGRALYDYFSFLEAHDLDWRDVDRGEAKTLVAAYRDYCMVTCELARSTTRQRLTYICKFYEFALEKGWVKRLPFGHEERTVNREESFLEHVDDSGGKALVNDVMPRRHKLLPKFMSMAQTKSLLAAAENPHHRMMIRLALHTGLRRNELATFPAEYVFDPDKARRTERNLRIKLDPRDGSGMETKGSKERYIWVSRKFMSELYRYVSKVRGERASLGKNQKALLLNHLGEPYGSAGKSLNRIISEAGERAGIEVHTHMLRHTYATHTLVNLQRTPQNGLDPLVFLQRQLGHSSIQTTMVYLHLINEMADEAVLAYDDELNEMAGAA</sequence>
<evidence type="ECO:0000256" key="4">
    <source>
        <dbReference type="ARBA" id="ARBA00023172"/>
    </source>
</evidence>
<gene>
    <name evidence="6" type="ORF">ALP24_01854</name>
</gene>
<dbReference type="InterPro" id="IPR010998">
    <property type="entry name" value="Integrase_recombinase_N"/>
</dbReference>
<reference evidence="6 7" key="1">
    <citation type="submission" date="2018-08" db="EMBL/GenBank/DDBJ databases">
        <title>Recombination of ecologically and evolutionarily significant loci maintains genetic cohesion in the Pseudomonas syringae species complex.</title>
        <authorList>
            <person name="Dillon M."/>
            <person name="Thakur S."/>
            <person name="Almeida R.N.D."/>
            <person name="Weir B.S."/>
            <person name="Guttman D.S."/>
        </authorList>
    </citation>
    <scope>NUCLEOTIDE SEQUENCE [LARGE SCALE GENOMIC DNA]</scope>
    <source>
        <strain evidence="6 7">ICMP 11935</strain>
    </source>
</reference>
<organism evidence="6 7">
    <name type="scientific">Pseudomonas syringae pv. aptata</name>
    <dbReference type="NCBI Taxonomy" id="83167"/>
    <lineage>
        <taxon>Bacteria</taxon>
        <taxon>Pseudomonadati</taxon>
        <taxon>Pseudomonadota</taxon>
        <taxon>Gammaproteobacteria</taxon>
        <taxon>Pseudomonadales</taxon>
        <taxon>Pseudomonadaceae</taxon>
        <taxon>Pseudomonas</taxon>
        <taxon>Pseudomonas syringae</taxon>
    </lineage>
</organism>
<dbReference type="GO" id="GO:0003677">
    <property type="term" value="F:DNA binding"/>
    <property type="evidence" value="ECO:0007669"/>
    <property type="project" value="UniProtKB-KW"/>
</dbReference>
<protein>
    <submittedName>
        <fullName evidence="6">Phage integrase family site specific recombinase</fullName>
    </submittedName>
</protein>
<dbReference type="GO" id="GO:0006310">
    <property type="term" value="P:DNA recombination"/>
    <property type="evidence" value="ECO:0007669"/>
    <property type="project" value="UniProtKB-KW"/>
</dbReference>
<dbReference type="Proteomes" id="UP000274315">
    <property type="component" value="Unassembled WGS sequence"/>
</dbReference>
<dbReference type="CDD" id="cd00397">
    <property type="entry name" value="DNA_BRE_C"/>
    <property type="match status" value="1"/>
</dbReference>
<dbReference type="Gene3D" id="1.10.150.130">
    <property type="match status" value="1"/>
</dbReference>
<dbReference type="PANTHER" id="PTHR30349">
    <property type="entry name" value="PHAGE INTEGRASE-RELATED"/>
    <property type="match status" value="1"/>
</dbReference>
<dbReference type="AlphaFoldDB" id="A0A3M5WHK9"/>
<keyword evidence="3" id="KW-0238">DNA-binding</keyword>
<comment type="caution">
    <text evidence="6">The sequence shown here is derived from an EMBL/GenBank/DDBJ whole genome shotgun (WGS) entry which is preliminary data.</text>
</comment>
<dbReference type="Pfam" id="PF00589">
    <property type="entry name" value="Phage_integrase"/>
    <property type="match status" value="1"/>
</dbReference>
<evidence type="ECO:0000256" key="3">
    <source>
        <dbReference type="ARBA" id="ARBA00023125"/>
    </source>
</evidence>
<proteinExistence type="inferred from homology"/>
<name>A0A3M5WHK9_PSEAP</name>
<keyword evidence="2" id="KW-0229">DNA integration</keyword>
<feature type="domain" description="Tyr recombinase" evidence="5">
    <location>
        <begin position="174"/>
        <end position="377"/>
    </location>
</feature>
<evidence type="ECO:0000256" key="1">
    <source>
        <dbReference type="ARBA" id="ARBA00008857"/>
    </source>
</evidence>
<keyword evidence="4" id="KW-0233">DNA recombination</keyword>
<evidence type="ECO:0000313" key="7">
    <source>
        <dbReference type="Proteomes" id="UP000274315"/>
    </source>
</evidence>